<name>A0A8S4QXL8_9NEOP</name>
<evidence type="ECO:0000313" key="1">
    <source>
        <dbReference type="EMBL" id="CAH2226793.1"/>
    </source>
</evidence>
<dbReference type="Proteomes" id="UP000838756">
    <property type="component" value="Unassembled WGS sequence"/>
</dbReference>
<keyword evidence="2" id="KW-1185">Reference proteome</keyword>
<dbReference type="OrthoDB" id="6380971at2759"/>
<gene>
    <name evidence="1" type="primary">jg1362</name>
    <name evidence="1" type="ORF">PAEG_LOCUS7485</name>
</gene>
<sequence length="56" mass="6193">MSSFRVDDIRLSLASILPLRQRLDFDVVIPGINVDTSSYALAMRVFGGDIYGKGDM</sequence>
<accession>A0A8S4QXL8</accession>
<dbReference type="EMBL" id="CAKXAJ010022042">
    <property type="protein sequence ID" value="CAH2226793.1"/>
    <property type="molecule type" value="Genomic_DNA"/>
</dbReference>
<comment type="caution">
    <text evidence="1">The sequence shown here is derived from an EMBL/GenBank/DDBJ whole genome shotgun (WGS) entry which is preliminary data.</text>
</comment>
<reference evidence="1" key="1">
    <citation type="submission" date="2022-03" db="EMBL/GenBank/DDBJ databases">
        <authorList>
            <person name="Lindestad O."/>
        </authorList>
    </citation>
    <scope>NUCLEOTIDE SEQUENCE</scope>
</reference>
<protein>
    <submittedName>
        <fullName evidence="1">Jg1362 protein</fullName>
    </submittedName>
</protein>
<organism evidence="1 2">
    <name type="scientific">Pararge aegeria aegeria</name>
    <dbReference type="NCBI Taxonomy" id="348720"/>
    <lineage>
        <taxon>Eukaryota</taxon>
        <taxon>Metazoa</taxon>
        <taxon>Ecdysozoa</taxon>
        <taxon>Arthropoda</taxon>
        <taxon>Hexapoda</taxon>
        <taxon>Insecta</taxon>
        <taxon>Pterygota</taxon>
        <taxon>Neoptera</taxon>
        <taxon>Endopterygota</taxon>
        <taxon>Lepidoptera</taxon>
        <taxon>Glossata</taxon>
        <taxon>Ditrysia</taxon>
        <taxon>Papilionoidea</taxon>
        <taxon>Nymphalidae</taxon>
        <taxon>Satyrinae</taxon>
        <taxon>Satyrini</taxon>
        <taxon>Parargina</taxon>
        <taxon>Pararge</taxon>
    </lineage>
</organism>
<feature type="non-terminal residue" evidence="1">
    <location>
        <position position="1"/>
    </location>
</feature>
<proteinExistence type="predicted"/>
<evidence type="ECO:0000313" key="2">
    <source>
        <dbReference type="Proteomes" id="UP000838756"/>
    </source>
</evidence>
<dbReference type="AlphaFoldDB" id="A0A8S4QXL8"/>